<proteinExistence type="predicted"/>
<name>A0A386PL23_9SPIR</name>
<dbReference type="KEGG" id="btur:DB313_00490"/>
<sequence>MLNPYYYVISSLPYLDLKIGKVWSVSNFFENVEIALNKEDFIFLKNLSEFGIVRGSLKAIDCFLDFEEEIKYTLAYIRAEKLGLSRDLYVESSYFSSYYLGVLKAICLKENPFEVELGLDMLRWQFLTDLEVGNEFNFEKLVIYFLKLMLVSRRSLFVEKVGESNFADICQKISLDMNKKY</sequence>
<dbReference type="InterPro" id="IPR024492">
    <property type="entry name" value="DUF2764"/>
</dbReference>
<dbReference type="Proteomes" id="UP000275571">
    <property type="component" value="Chromosome"/>
</dbReference>
<dbReference type="AlphaFoldDB" id="A0A386PL23"/>
<protein>
    <recommendedName>
        <fullName evidence="3">DUF2764 domain-containing protein</fullName>
    </recommendedName>
</protein>
<organism evidence="1 2">
    <name type="scientific">Borrelia turcica IST7</name>
    <dbReference type="NCBI Taxonomy" id="1104446"/>
    <lineage>
        <taxon>Bacteria</taxon>
        <taxon>Pseudomonadati</taxon>
        <taxon>Spirochaetota</taxon>
        <taxon>Spirochaetia</taxon>
        <taxon>Spirochaetales</taxon>
        <taxon>Borreliaceae</taxon>
        <taxon>Borrelia</taxon>
    </lineage>
</organism>
<evidence type="ECO:0000313" key="2">
    <source>
        <dbReference type="Proteomes" id="UP000275571"/>
    </source>
</evidence>
<dbReference type="OrthoDB" id="350465at2"/>
<dbReference type="RefSeq" id="WP_120103911.1">
    <property type="nucleotide sequence ID" value="NZ_CP028884.1"/>
</dbReference>
<dbReference type="Pfam" id="PF10962">
    <property type="entry name" value="DUF2764"/>
    <property type="match status" value="1"/>
</dbReference>
<reference evidence="1 2" key="1">
    <citation type="journal article" date="2018" name="Infect. Genet. Evol.">
        <title>Genome-wide analysis of Borrelia turcica and 'Candidatus Borrelia tachyglossi' shows relapsing fever-like genomes with unique genomic links to Lyme disease Borrelia.</title>
        <authorList>
            <person name="Gofton A.W."/>
            <person name="Margos G."/>
            <person name="Fingerle V."/>
            <person name="Hepner S."/>
            <person name="Loh S.M."/>
            <person name="Ryan U."/>
            <person name="Irwin P."/>
            <person name="Oskam C.L."/>
        </authorList>
    </citation>
    <scope>NUCLEOTIDE SEQUENCE [LARGE SCALE GENOMIC DNA]</scope>
    <source>
        <strain evidence="1 2">IST7</strain>
    </source>
</reference>
<evidence type="ECO:0000313" key="1">
    <source>
        <dbReference type="EMBL" id="AYE35992.1"/>
    </source>
</evidence>
<dbReference type="EMBL" id="CP028884">
    <property type="protein sequence ID" value="AYE35992.1"/>
    <property type="molecule type" value="Genomic_DNA"/>
</dbReference>
<keyword evidence="2" id="KW-1185">Reference proteome</keyword>
<accession>A0A386PL23</accession>
<gene>
    <name evidence="1" type="ORF">DB313_00490</name>
</gene>
<evidence type="ECO:0008006" key="3">
    <source>
        <dbReference type="Google" id="ProtNLM"/>
    </source>
</evidence>